<accession>A0AAJ0UGB3</accession>
<proteinExistence type="predicted"/>
<sequence length="219" mass="23850">MPVLLKPSSLFGRPDRRARPPIVLLIGAHREELSFGDAVAEHLDRQRIDLLRIPVGISGRRPGPDAIEGYRRRHAELYRQILEHVQPEQRVLIDLHTGFDERLYSADVLCAEPALLSCIERERAECAAASGGDVRPVRLVTADREAPARGLPGDQADAWPDAWPRVRPELPVAVYASTAPLYIGVEVYLAAPSRAASAEARFAAAVIAVVGDCGLSVTS</sequence>
<dbReference type="Proteomes" id="UP001296967">
    <property type="component" value="Unassembled WGS sequence"/>
</dbReference>
<dbReference type="RefSeq" id="WP_201245540.1">
    <property type="nucleotide sequence ID" value="NZ_NHSF01000058.1"/>
</dbReference>
<reference evidence="1" key="2">
    <citation type="journal article" date="2020" name="Microorganisms">
        <title>Osmotic Adaptation and Compatible Solute Biosynthesis of Phototrophic Bacteria as Revealed from Genome Analyses.</title>
        <authorList>
            <person name="Imhoff J.F."/>
            <person name="Rahn T."/>
            <person name="Kunzel S."/>
            <person name="Keller A."/>
            <person name="Neulinger S.C."/>
        </authorList>
    </citation>
    <scope>NUCLEOTIDE SEQUENCE</scope>
    <source>
        <strain evidence="1">DSM 4395</strain>
    </source>
</reference>
<gene>
    <name evidence="1" type="ORF">CCR82_09630</name>
</gene>
<reference evidence="1" key="1">
    <citation type="submission" date="2017-05" db="EMBL/GenBank/DDBJ databases">
        <authorList>
            <person name="Imhoff J.F."/>
            <person name="Rahn T."/>
            <person name="Kuenzel S."/>
            <person name="Neulinger S.C."/>
        </authorList>
    </citation>
    <scope>NUCLEOTIDE SEQUENCE</scope>
    <source>
        <strain evidence="1">DSM 4395</strain>
    </source>
</reference>
<evidence type="ECO:0000313" key="1">
    <source>
        <dbReference type="EMBL" id="MBK5930773.1"/>
    </source>
</evidence>
<evidence type="ECO:0000313" key="2">
    <source>
        <dbReference type="Proteomes" id="UP001296967"/>
    </source>
</evidence>
<protein>
    <submittedName>
        <fullName evidence="1">Uncharacterized protein</fullName>
    </submittedName>
</protein>
<comment type="caution">
    <text evidence="1">The sequence shown here is derived from an EMBL/GenBank/DDBJ whole genome shotgun (WGS) entry which is preliminary data.</text>
</comment>
<name>A0AAJ0UGB3_HALSE</name>
<keyword evidence="2" id="KW-1185">Reference proteome</keyword>
<dbReference type="EMBL" id="NHSF01000058">
    <property type="protein sequence ID" value="MBK5930773.1"/>
    <property type="molecule type" value="Genomic_DNA"/>
</dbReference>
<organism evidence="1 2">
    <name type="scientific">Halochromatium salexigens</name>
    <name type="common">Chromatium salexigens</name>
    <dbReference type="NCBI Taxonomy" id="49447"/>
    <lineage>
        <taxon>Bacteria</taxon>
        <taxon>Pseudomonadati</taxon>
        <taxon>Pseudomonadota</taxon>
        <taxon>Gammaproteobacteria</taxon>
        <taxon>Chromatiales</taxon>
        <taxon>Chromatiaceae</taxon>
        <taxon>Halochromatium</taxon>
    </lineage>
</organism>
<dbReference type="AlphaFoldDB" id="A0AAJ0UGB3"/>